<dbReference type="Proteomes" id="UP000663852">
    <property type="component" value="Unassembled WGS sequence"/>
</dbReference>
<sequence>MTKHVFVMVIYSSVLIETITEQVVHPTLDEEYPLTLMCPCSQMPIPYEDFVQVWWYQTLSFPNNPTADSGQYANRLPLSTYIALVKSYVDSDLQAVNVCAMPSYVKKYIDGTKCFCALDSSCNLEDWVLTAASLKSVSWGLPGIIGGYTMVDTVFRSSFVSWLNDDLNSTLTRVLKDAGAAVPRFPRILSSTVPNRYATTASAESILNHLMIEDWNVTYSYENYYFKCF</sequence>
<dbReference type="EMBL" id="CAJNOR010000142">
    <property type="protein sequence ID" value="CAF0815009.1"/>
    <property type="molecule type" value="Genomic_DNA"/>
</dbReference>
<accession>A0A813TNA5</accession>
<proteinExistence type="predicted"/>
<feature type="signal peptide" evidence="1">
    <location>
        <begin position="1"/>
        <end position="20"/>
    </location>
</feature>
<evidence type="ECO:0000256" key="1">
    <source>
        <dbReference type="SAM" id="SignalP"/>
    </source>
</evidence>
<dbReference type="AlphaFoldDB" id="A0A813TNA5"/>
<organism evidence="2 4">
    <name type="scientific">Adineta ricciae</name>
    <name type="common">Rotifer</name>
    <dbReference type="NCBI Taxonomy" id="249248"/>
    <lineage>
        <taxon>Eukaryota</taxon>
        <taxon>Metazoa</taxon>
        <taxon>Spiralia</taxon>
        <taxon>Gnathifera</taxon>
        <taxon>Rotifera</taxon>
        <taxon>Eurotatoria</taxon>
        <taxon>Bdelloidea</taxon>
        <taxon>Adinetida</taxon>
        <taxon>Adinetidae</taxon>
        <taxon>Adineta</taxon>
    </lineage>
</organism>
<keyword evidence="4" id="KW-1185">Reference proteome</keyword>
<protein>
    <submittedName>
        <fullName evidence="2">Uncharacterized protein</fullName>
    </submittedName>
</protein>
<evidence type="ECO:0000313" key="3">
    <source>
        <dbReference type="EMBL" id="CAF1319827.1"/>
    </source>
</evidence>
<gene>
    <name evidence="3" type="ORF">EDS130_LOCUS31604</name>
    <name evidence="2" type="ORF">XAT740_LOCUS3663</name>
</gene>
<name>A0A813TNA5_ADIRI</name>
<keyword evidence="1" id="KW-0732">Signal</keyword>
<dbReference type="Proteomes" id="UP000663828">
    <property type="component" value="Unassembled WGS sequence"/>
</dbReference>
<comment type="caution">
    <text evidence="2">The sequence shown here is derived from an EMBL/GenBank/DDBJ whole genome shotgun (WGS) entry which is preliminary data.</text>
</comment>
<dbReference type="EMBL" id="CAJNOJ010000233">
    <property type="protein sequence ID" value="CAF1319827.1"/>
    <property type="molecule type" value="Genomic_DNA"/>
</dbReference>
<evidence type="ECO:0000313" key="2">
    <source>
        <dbReference type="EMBL" id="CAF0815009.1"/>
    </source>
</evidence>
<evidence type="ECO:0000313" key="4">
    <source>
        <dbReference type="Proteomes" id="UP000663828"/>
    </source>
</evidence>
<reference evidence="2" key="1">
    <citation type="submission" date="2021-02" db="EMBL/GenBank/DDBJ databases">
        <authorList>
            <person name="Nowell W R."/>
        </authorList>
    </citation>
    <scope>NUCLEOTIDE SEQUENCE</scope>
</reference>
<feature type="chain" id="PRO_5036409365" evidence="1">
    <location>
        <begin position="21"/>
        <end position="229"/>
    </location>
</feature>